<evidence type="ECO:0000256" key="6">
    <source>
        <dbReference type="ARBA" id="ARBA00023136"/>
    </source>
</evidence>
<dbReference type="SUPFAM" id="SSF53448">
    <property type="entry name" value="Nucleotide-diphospho-sugar transferases"/>
    <property type="match status" value="1"/>
</dbReference>
<keyword evidence="4 7" id="KW-0812">Transmembrane</keyword>
<keyword evidence="5 7" id="KW-1133">Transmembrane helix</keyword>
<dbReference type="InterPro" id="IPR029044">
    <property type="entry name" value="Nucleotide-diphossugar_trans"/>
</dbReference>
<dbReference type="Proteomes" id="UP001185659">
    <property type="component" value="Unassembled WGS sequence"/>
</dbReference>
<dbReference type="Pfam" id="PF00535">
    <property type="entry name" value="Glycos_transf_2"/>
    <property type="match status" value="1"/>
</dbReference>
<dbReference type="EMBL" id="JAWLIP010000004">
    <property type="protein sequence ID" value="MDV6226584.1"/>
    <property type="molecule type" value="Genomic_DNA"/>
</dbReference>
<dbReference type="CDD" id="cd04187">
    <property type="entry name" value="DPM1_like_bac"/>
    <property type="match status" value="1"/>
</dbReference>
<feature type="transmembrane region" description="Helical" evidence="7">
    <location>
        <begin position="267"/>
        <end position="293"/>
    </location>
</feature>
<keyword evidence="10" id="KW-1185">Reference proteome</keyword>
<organism evidence="9 10">
    <name type="scientific">Nitratireductor aquimarinus</name>
    <dbReference type="NCBI Taxonomy" id="889300"/>
    <lineage>
        <taxon>Bacteria</taxon>
        <taxon>Pseudomonadati</taxon>
        <taxon>Pseudomonadota</taxon>
        <taxon>Alphaproteobacteria</taxon>
        <taxon>Hyphomicrobiales</taxon>
        <taxon>Phyllobacteriaceae</taxon>
        <taxon>Nitratireductor</taxon>
    </lineage>
</organism>
<dbReference type="RefSeq" id="WP_317561169.1">
    <property type="nucleotide sequence ID" value="NZ_JAWLIP010000004.1"/>
</dbReference>
<proteinExistence type="predicted"/>
<evidence type="ECO:0000256" key="4">
    <source>
        <dbReference type="ARBA" id="ARBA00022692"/>
    </source>
</evidence>
<comment type="subcellular location">
    <subcellularLocation>
        <location evidence="1">Membrane</location>
        <topology evidence="1">Multi-pass membrane protein</topology>
    </subcellularLocation>
</comment>
<reference evidence="9 10" key="1">
    <citation type="submission" date="2023-10" db="EMBL/GenBank/DDBJ databases">
        <authorList>
            <person name="Venkata Ramana C."/>
            <person name="Sasikala C."/>
            <person name="Dhurka M."/>
        </authorList>
    </citation>
    <scope>NUCLEOTIDE SEQUENCE [LARGE SCALE GENOMIC DNA]</scope>
    <source>
        <strain evidence="9 10">KCTC 32151</strain>
    </source>
</reference>
<keyword evidence="2 9" id="KW-0328">Glycosyltransferase</keyword>
<dbReference type="InterPro" id="IPR001173">
    <property type="entry name" value="Glyco_trans_2-like"/>
</dbReference>
<dbReference type="EC" id="2.4.-.-" evidence="9"/>
<comment type="caution">
    <text evidence="9">The sequence shown here is derived from an EMBL/GenBank/DDBJ whole genome shotgun (WGS) entry which is preliminary data.</text>
</comment>
<evidence type="ECO:0000256" key="1">
    <source>
        <dbReference type="ARBA" id="ARBA00004141"/>
    </source>
</evidence>
<evidence type="ECO:0000256" key="3">
    <source>
        <dbReference type="ARBA" id="ARBA00022679"/>
    </source>
</evidence>
<name>A0ABU4AK15_9HYPH</name>
<evidence type="ECO:0000256" key="2">
    <source>
        <dbReference type="ARBA" id="ARBA00022676"/>
    </source>
</evidence>
<keyword evidence="3 9" id="KW-0808">Transferase</keyword>
<accession>A0ABU4AK15</accession>
<sequence length="331" mass="36424">MAKRLDILVPFLNERESVAGFCALAGDLAAQAKERFGLDTNFIFIDDGSTDGGGALYGEHMTGDWSLITLARNFGKETAILAGLDQSEGDYVLLMDADLQHTADVALDMIGRIIADPDLDMVYAIRADRAESRTLGRYLANGFYWLINMGQRYEIPANAGDFRIMTRRFAMALRQLRDQRRFNKGLYAWTGFRQERILYKPADRQGGESKWSRRKLIAFSLEGFTSFSVVPLRMVSLFGGGVAALGFIYGIKILLEVLFTGVAVPGYPSLIVAVLVLGGLNLALTGLVGEYVWSALSEAKNRPNYIIKSMSGPSAVPLAQTRKTGRASHDD</sequence>
<gene>
    <name evidence="9" type="ORF">R2G56_09850</name>
</gene>
<feature type="transmembrane region" description="Helical" evidence="7">
    <location>
        <begin position="235"/>
        <end position="255"/>
    </location>
</feature>
<evidence type="ECO:0000256" key="5">
    <source>
        <dbReference type="ARBA" id="ARBA00022989"/>
    </source>
</evidence>
<dbReference type="InterPro" id="IPR050256">
    <property type="entry name" value="Glycosyltransferase_2"/>
</dbReference>
<keyword evidence="6 7" id="KW-0472">Membrane</keyword>
<dbReference type="GO" id="GO:0016757">
    <property type="term" value="F:glycosyltransferase activity"/>
    <property type="evidence" value="ECO:0007669"/>
    <property type="project" value="UniProtKB-KW"/>
</dbReference>
<dbReference type="PANTHER" id="PTHR48090:SF1">
    <property type="entry name" value="PROPHAGE BACTOPRENOL GLUCOSYL TRANSFERASE HOMOLOG"/>
    <property type="match status" value="1"/>
</dbReference>
<evidence type="ECO:0000313" key="10">
    <source>
        <dbReference type="Proteomes" id="UP001185659"/>
    </source>
</evidence>
<evidence type="ECO:0000256" key="7">
    <source>
        <dbReference type="SAM" id="Phobius"/>
    </source>
</evidence>
<dbReference type="PANTHER" id="PTHR48090">
    <property type="entry name" value="UNDECAPRENYL-PHOSPHATE 4-DEOXY-4-FORMAMIDO-L-ARABINOSE TRANSFERASE-RELATED"/>
    <property type="match status" value="1"/>
</dbReference>
<feature type="domain" description="Glycosyltransferase 2-like" evidence="8">
    <location>
        <begin position="7"/>
        <end position="169"/>
    </location>
</feature>
<protein>
    <submittedName>
        <fullName evidence="9">Glycosyltransferase family 2 protein</fullName>
        <ecNumber evidence="9">2.4.-.-</ecNumber>
    </submittedName>
</protein>
<evidence type="ECO:0000259" key="8">
    <source>
        <dbReference type="Pfam" id="PF00535"/>
    </source>
</evidence>
<evidence type="ECO:0000313" key="9">
    <source>
        <dbReference type="EMBL" id="MDV6226584.1"/>
    </source>
</evidence>
<dbReference type="Gene3D" id="3.90.550.10">
    <property type="entry name" value="Spore Coat Polysaccharide Biosynthesis Protein SpsA, Chain A"/>
    <property type="match status" value="1"/>
</dbReference>